<feature type="domain" description="Glucose-methanol-choline oxidoreductase N-terminal" evidence="2">
    <location>
        <begin position="422"/>
        <end position="436"/>
    </location>
</feature>
<dbReference type="Proteomes" id="UP000053268">
    <property type="component" value="Unassembled WGS sequence"/>
</dbReference>
<dbReference type="PANTHER" id="PTHR11552">
    <property type="entry name" value="GLUCOSE-METHANOL-CHOLINE GMC OXIDOREDUCTASE"/>
    <property type="match status" value="1"/>
</dbReference>
<accession>A0A194Q009</accession>
<evidence type="ECO:0000313" key="4">
    <source>
        <dbReference type="Proteomes" id="UP000053268"/>
    </source>
</evidence>
<dbReference type="SUPFAM" id="SSF51905">
    <property type="entry name" value="FAD/NAD(P)-binding domain"/>
    <property type="match status" value="1"/>
</dbReference>
<dbReference type="STRING" id="66420.A0A194Q009"/>
<dbReference type="GO" id="GO:0016614">
    <property type="term" value="F:oxidoreductase activity, acting on CH-OH group of donors"/>
    <property type="evidence" value="ECO:0007669"/>
    <property type="project" value="InterPro"/>
</dbReference>
<comment type="similarity">
    <text evidence="1">Belongs to the GMC oxidoreductase family.</text>
</comment>
<name>A0A194Q009_PAPXU</name>
<dbReference type="SUPFAM" id="SSF54373">
    <property type="entry name" value="FAD-linked reductases, C-terminal domain"/>
    <property type="match status" value="1"/>
</dbReference>
<evidence type="ECO:0000256" key="1">
    <source>
        <dbReference type="ARBA" id="ARBA00010790"/>
    </source>
</evidence>
<protein>
    <submittedName>
        <fullName evidence="3">Glucose dehydrogenase [acceptor]</fullName>
    </submittedName>
</protein>
<organism evidence="3 4">
    <name type="scientific">Papilio xuthus</name>
    <name type="common">Asian swallowtail butterfly</name>
    <dbReference type="NCBI Taxonomy" id="66420"/>
    <lineage>
        <taxon>Eukaryota</taxon>
        <taxon>Metazoa</taxon>
        <taxon>Ecdysozoa</taxon>
        <taxon>Arthropoda</taxon>
        <taxon>Hexapoda</taxon>
        <taxon>Insecta</taxon>
        <taxon>Pterygota</taxon>
        <taxon>Neoptera</taxon>
        <taxon>Endopterygota</taxon>
        <taxon>Lepidoptera</taxon>
        <taxon>Glossata</taxon>
        <taxon>Ditrysia</taxon>
        <taxon>Papilionoidea</taxon>
        <taxon>Papilionidae</taxon>
        <taxon>Papilioninae</taxon>
        <taxon>Papilio</taxon>
    </lineage>
</organism>
<dbReference type="InterPro" id="IPR027901">
    <property type="entry name" value="CFAP90"/>
</dbReference>
<dbReference type="InterPro" id="IPR000172">
    <property type="entry name" value="GMC_OxRdtase_N"/>
</dbReference>
<dbReference type="EMBL" id="KQ459582">
    <property type="protein sequence ID" value="KPI98901.1"/>
    <property type="molecule type" value="Genomic_DNA"/>
</dbReference>
<reference evidence="3 4" key="1">
    <citation type="journal article" date="2015" name="Nat. Commun.">
        <title>Outbred genome sequencing and CRISPR/Cas9 gene editing in butterflies.</title>
        <authorList>
            <person name="Li X."/>
            <person name="Fan D."/>
            <person name="Zhang W."/>
            <person name="Liu G."/>
            <person name="Zhang L."/>
            <person name="Zhao L."/>
            <person name="Fang X."/>
            <person name="Chen L."/>
            <person name="Dong Y."/>
            <person name="Chen Y."/>
            <person name="Ding Y."/>
            <person name="Zhao R."/>
            <person name="Feng M."/>
            <person name="Zhu Y."/>
            <person name="Feng Y."/>
            <person name="Jiang X."/>
            <person name="Zhu D."/>
            <person name="Xiang H."/>
            <person name="Feng X."/>
            <person name="Li S."/>
            <person name="Wang J."/>
            <person name="Zhang G."/>
            <person name="Kronforst M.R."/>
            <person name="Wang W."/>
        </authorList>
    </citation>
    <scope>NUCLEOTIDE SEQUENCE [LARGE SCALE GENOMIC DNA]</scope>
    <source>
        <strain evidence="3">Ya'a_city_454_Px</strain>
        <tissue evidence="3">Whole body</tissue>
    </source>
</reference>
<dbReference type="GO" id="GO:0050660">
    <property type="term" value="F:flavin adenine dinucleotide binding"/>
    <property type="evidence" value="ECO:0007669"/>
    <property type="project" value="InterPro"/>
</dbReference>
<gene>
    <name evidence="3" type="ORF">RR46_10219</name>
</gene>
<dbReference type="PANTHER" id="PTHR11552:SF217">
    <property type="entry name" value="GLUCOSE DEHYDROGENASE [FAD, QUINONE]"/>
    <property type="match status" value="1"/>
</dbReference>
<dbReference type="Gene3D" id="3.30.560.10">
    <property type="entry name" value="Glucose Oxidase, domain 3"/>
    <property type="match status" value="1"/>
</dbReference>
<evidence type="ECO:0000259" key="2">
    <source>
        <dbReference type="PROSITE" id="PS00624"/>
    </source>
</evidence>
<keyword evidence="4" id="KW-1185">Reference proteome</keyword>
<sequence length="710" mass="79825">MSREDYLYTQMIIPVSKQTYFNIKEAKRTAKLCAYDMLYHPPDYNPKSARSDRQEPKIIRKNIWDQEYPKGIASTTYFQLGRPKWKPIDIPTKQFDSKHVGNGNSYKMILAPQSCSCPLTETGVSLVNSTVCNAAVLFMALLEAYLRGRCDIATPCSKIDPVDKVDEAYDFIVVGSGSAGSIVAGRMSEIEHFKVLLLEAGGVEPIGARPPGFYRNFWQNQDIDWIYRTAPGNYCLDQKEKGCFWPRGKVIGGSSVLNGMMYHRGHAADYTAWGKEWSWEHNLPFFYMTEGNRQVGTLVDSHYHSETGPMPVQQFNYQPPFLYDMMQAIREAGLPVIQDMNDPNTPEGFCIAQAFTENGQRYTTARVFLKPRFVRPNLHVKTNAHVFKVLIEDNHAYGVQYYDEKGNIKTVYATKEVILSAGSLSTPHILFHSGIGPRGMLEGYGIPVIADLPVGQNLRNHLGVTLELLMTKYDQKRCLDWSALVQYLLNRDGPMSATGLTQLSGLLYSSLADRSHNQPDLQFFFNGFYAECSQTGKVGEPEVIGQKGVNISINAVALQPRSVGYMVLTSSDPKVRPVFYPQYFSHPDDMLLVKDAANYVHRILKSHTLRHKYGIKLHPGFAKQCTAAEWSEEWLECVARVATDPQNHQVGTAAMGLVLDHTLAVYNIKGLRVIDASAIPKQPTGNPQGVIMMVAERGVDFIKKYWASYL</sequence>
<dbReference type="Pfam" id="PF05199">
    <property type="entry name" value="GMC_oxred_C"/>
    <property type="match status" value="1"/>
</dbReference>
<dbReference type="Gene3D" id="3.50.50.60">
    <property type="entry name" value="FAD/NAD(P)-binding domain"/>
    <property type="match status" value="1"/>
</dbReference>
<dbReference type="InterPro" id="IPR007867">
    <property type="entry name" value="GMC_OxRtase_C"/>
</dbReference>
<dbReference type="InterPro" id="IPR012132">
    <property type="entry name" value="GMC_OxRdtase"/>
</dbReference>
<dbReference type="AlphaFoldDB" id="A0A194Q009"/>
<dbReference type="PROSITE" id="PS00624">
    <property type="entry name" value="GMC_OXRED_2"/>
    <property type="match status" value="1"/>
</dbReference>
<dbReference type="InterPro" id="IPR036188">
    <property type="entry name" value="FAD/NAD-bd_sf"/>
</dbReference>
<evidence type="ECO:0000313" key="3">
    <source>
        <dbReference type="EMBL" id="KPI98901.1"/>
    </source>
</evidence>
<dbReference type="Pfam" id="PF00732">
    <property type="entry name" value="GMC_oxred_N"/>
    <property type="match status" value="1"/>
</dbReference>
<dbReference type="Pfam" id="PF15074">
    <property type="entry name" value="CFAP90"/>
    <property type="match status" value="1"/>
</dbReference>
<proteinExistence type="inferred from homology"/>